<dbReference type="AlphaFoldDB" id="A0A3N4K1A3"/>
<evidence type="ECO:0000256" key="1">
    <source>
        <dbReference type="SAM" id="MobiDB-lite"/>
    </source>
</evidence>
<gene>
    <name evidence="2" type="ORF">L873DRAFT_229063</name>
</gene>
<sequence length="166" mass="18749">MMGLGGRKRLMPSFVTSNSFTLLVPSPTSELDIRYDMDAGKTDRHRESDMQGKVVRPISQERRSSNLGIMQRSTRKVETTEGGDGGASSLSTSGVMAERDIYIPYSAVPYSTSGSAYSRREMAQTEFYRLLPMQQHFLNNQSIIFFKKKNTVILKKKIRQGCSMIY</sequence>
<evidence type="ECO:0000313" key="2">
    <source>
        <dbReference type="EMBL" id="RPB03298.1"/>
    </source>
</evidence>
<keyword evidence="3" id="KW-1185">Reference proteome</keyword>
<reference evidence="2 3" key="1">
    <citation type="journal article" date="2018" name="Nat. Ecol. Evol.">
        <title>Pezizomycetes genomes reveal the molecular basis of ectomycorrhizal truffle lifestyle.</title>
        <authorList>
            <person name="Murat C."/>
            <person name="Payen T."/>
            <person name="Noel B."/>
            <person name="Kuo A."/>
            <person name="Morin E."/>
            <person name="Chen J."/>
            <person name="Kohler A."/>
            <person name="Krizsan K."/>
            <person name="Balestrini R."/>
            <person name="Da Silva C."/>
            <person name="Montanini B."/>
            <person name="Hainaut M."/>
            <person name="Levati E."/>
            <person name="Barry K.W."/>
            <person name="Belfiori B."/>
            <person name="Cichocki N."/>
            <person name="Clum A."/>
            <person name="Dockter R.B."/>
            <person name="Fauchery L."/>
            <person name="Guy J."/>
            <person name="Iotti M."/>
            <person name="Le Tacon F."/>
            <person name="Lindquist E.A."/>
            <person name="Lipzen A."/>
            <person name="Malagnac F."/>
            <person name="Mello A."/>
            <person name="Molinier V."/>
            <person name="Miyauchi S."/>
            <person name="Poulain J."/>
            <person name="Riccioni C."/>
            <person name="Rubini A."/>
            <person name="Sitrit Y."/>
            <person name="Splivallo R."/>
            <person name="Traeger S."/>
            <person name="Wang M."/>
            <person name="Zifcakova L."/>
            <person name="Wipf D."/>
            <person name="Zambonelli A."/>
            <person name="Paolocci F."/>
            <person name="Nowrousian M."/>
            <person name="Ottonello S."/>
            <person name="Baldrian P."/>
            <person name="Spatafora J.W."/>
            <person name="Henrissat B."/>
            <person name="Nagy L.G."/>
            <person name="Aury J.M."/>
            <person name="Wincker P."/>
            <person name="Grigoriev I.V."/>
            <person name="Bonfante P."/>
            <person name="Martin F.M."/>
        </authorList>
    </citation>
    <scope>NUCLEOTIDE SEQUENCE [LARGE SCALE GENOMIC DNA]</scope>
    <source>
        <strain evidence="2 3">120613-1</strain>
    </source>
</reference>
<organism evidence="2 3">
    <name type="scientific">Choiromyces venosus 120613-1</name>
    <dbReference type="NCBI Taxonomy" id="1336337"/>
    <lineage>
        <taxon>Eukaryota</taxon>
        <taxon>Fungi</taxon>
        <taxon>Dikarya</taxon>
        <taxon>Ascomycota</taxon>
        <taxon>Pezizomycotina</taxon>
        <taxon>Pezizomycetes</taxon>
        <taxon>Pezizales</taxon>
        <taxon>Tuberaceae</taxon>
        <taxon>Choiromyces</taxon>
    </lineage>
</organism>
<proteinExistence type="predicted"/>
<dbReference type="EMBL" id="ML120363">
    <property type="protein sequence ID" value="RPB03298.1"/>
    <property type="molecule type" value="Genomic_DNA"/>
</dbReference>
<name>A0A3N4K1A3_9PEZI</name>
<feature type="region of interest" description="Disordered" evidence="1">
    <location>
        <begin position="59"/>
        <end position="90"/>
    </location>
</feature>
<accession>A0A3N4K1A3</accession>
<protein>
    <submittedName>
        <fullName evidence="2">Uncharacterized protein</fullName>
    </submittedName>
</protein>
<evidence type="ECO:0000313" key="3">
    <source>
        <dbReference type="Proteomes" id="UP000276215"/>
    </source>
</evidence>
<dbReference type="Proteomes" id="UP000276215">
    <property type="component" value="Unassembled WGS sequence"/>
</dbReference>